<feature type="signal peptide" evidence="1">
    <location>
        <begin position="1"/>
        <end position="25"/>
    </location>
</feature>
<keyword evidence="3" id="KW-0269">Exonuclease</keyword>
<comment type="caution">
    <text evidence="3">The sequence shown here is derived from an EMBL/GenBank/DDBJ whole genome shotgun (WGS) entry which is preliminary data.</text>
</comment>
<dbReference type="PANTHER" id="PTHR14859:SF15">
    <property type="entry name" value="ENDONUCLEASE_EXONUCLEASE_PHOSPHATASE DOMAIN-CONTAINING PROTEIN"/>
    <property type="match status" value="1"/>
</dbReference>
<dbReference type="InterPro" id="IPR036691">
    <property type="entry name" value="Endo/exonu/phosph_ase_sf"/>
</dbReference>
<sequence length="274" mass="29716">MLRRVMTLALALAGILASLVPAASAEHGARVLATLSFNIHHAEGTDGVLDLDRIAGVIRASRADVVALQEVDRHYSGRSEWVDQAGELARRLDLHVVFGANIDRDPPAEGRPRVQYGTAILSRHPIVDWDNTYLYRSPGQEQRGLLHAELDVHGVPVHVYNTHLAASSALDRRHQTAEIVELIGDTRRAVLLGDINALPDAPEVATLSSALTDVWPVSGRGDGATYPAEDPDRRIDYVFTGPAVRPLVSRVQLTDPAASDHLPLFSRVLVSARG</sequence>
<evidence type="ECO:0000259" key="2">
    <source>
        <dbReference type="Pfam" id="PF03372"/>
    </source>
</evidence>
<dbReference type="SUPFAM" id="SSF56219">
    <property type="entry name" value="DNase I-like"/>
    <property type="match status" value="1"/>
</dbReference>
<dbReference type="EMBL" id="PVNH01000004">
    <property type="protein sequence ID" value="PRX48531.1"/>
    <property type="molecule type" value="Genomic_DNA"/>
</dbReference>
<evidence type="ECO:0000313" key="4">
    <source>
        <dbReference type="Proteomes" id="UP000238362"/>
    </source>
</evidence>
<keyword evidence="1" id="KW-0732">Signal</keyword>
<dbReference type="GO" id="GO:0004519">
    <property type="term" value="F:endonuclease activity"/>
    <property type="evidence" value="ECO:0007669"/>
    <property type="project" value="UniProtKB-KW"/>
</dbReference>
<dbReference type="OrthoDB" id="155529at2"/>
<dbReference type="Gene3D" id="3.60.10.10">
    <property type="entry name" value="Endonuclease/exonuclease/phosphatase"/>
    <property type="match status" value="1"/>
</dbReference>
<feature type="domain" description="Endonuclease/exonuclease/phosphatase" evidence="2">
    <location>
        <begin position="35"/>
        <end position="261"/>
    </location>
</feature>
<dbReference type="InterPro" id="IPR051916">
    <property type="entry name" value="GPI-anchor_lipid_remodeler"/>
</dbReference>
<protein>
    <submittedName>
        <fullName evidence="3">Endonuclease/exonuclease/phosphatase family metal-dependent hydrolase</fullName>
    </submittedName>
</protein>
<organism evidence="3 4">
    <name type="scientific">Prauserella shujinwangii</name>
    <dbReference type="NCBI Taxonomy" id="1453103"/>
    <lineage>
        <taxon>Bacteria</taxon>
        <taxon>Bacillati</taxon>
        <taxon>Actinomycetota</taxon>
        <taxon>Actinomycetes</taxon>
        <taxon>Pseudonocardiales</taxon>
        <taxon>Pseudonocardiaceae</taxon>
        <taxon>Prauserella</taxon>
    </lineage>
</organism>
<dbReference type="Proteomes" id="UP000238362">
    <property type="component" value="Unassembled WGS sequence"/>
</dbReference>
<keyword evidence="3" id="KW-0378">Hydrolase</keyword>
<dbReference type="GO" id="GO:0016020">
    <property type="term" value="C:membrane"/>
    <property type="evidence" value="ECO:0007669"/>
    <property type="project" value="GOC"/>
</dbReference>
<gene>
    <name evidence="3" type="ORF">B0I33_104348</name>
</gene>
<dbReference type="GO" id="GO:0006506">
    <property type="term" value="P:GPI anchor biosynthetic process"/>
    <property type="evidence" value="ECO:0007669"/>
    <property type="project" value="TreeGrafter"/>
</dbReference>
<evidence type="ECO:0000256" key="1">
    <source>
        <dbReference type="SAM" id="SignalP"/>
    </source>
</evidence>
<keyword evidence="4" id="KW-1185">Reference proteome</keyword>
<dbReference type="GO" id="GO:0004527">
    <property type="term" value="F:exonuclease activity"/>
    <property type="evidence" value="ECO:0007669"/>
    <property type="project" value="UniProtKB-KW"/>
</dbReference>
<dbReference type="Pfam" id="PF03372">
    <property type="entry name" value="Exo_endo_phos"/>
    <property type="match status" value="1"/>
</dbReference>
<dbReference type="PANTHER" id="PTHR14859">
    <property type="entry name" value="CALCOFLUOR WHITE HYPERSENSITIVE PROTEIN PRECURSOR"/>
    <property type="match status" value="1"/>
</dbReference>
<evidence type="ECO:0000313" key="3">
    <source>
        <dbReference type="EMBL" id="PRX48531.1"/>
    </source>
</evidence>
<dbReference type="AlphaFoldDB" id="A0A2T0LWX8"/>
<keyword evidence="3" id="KW-0540">Nuclease</keyword>
<feature type="chain" id="PRO_5015542537" evidence="1">
    <location>
        <begin position="26"/>
        <end position="274"/>
    </location>
</feature>
<keyword evidence="3" id="KW-0255">Endonuclease</keyword>
<accession>A0A2T0LWX8</accession>
<reference evidence="3 4" key="1">
    <citation type="submission" date="2018-03" db="EMBL/GenBank/DDBJ databases">
        <title>Genomic Encyclopedia of Type Strains, Phase III (KMG-III): the genomes of soil and plant-associated and newly described type strains.</title>
        <authorList>
            <person name="Whitman W."/>
        </authorList>
    </citation>
    <scope>NUCLEOTIDE SEQUENCE [LARGE SCALE GENOMIC DNA]</scope>
    <source>
        <strain evidence="3 4">CGMCC 4.7125</strain>
    </source>
</reference>
<name>A0A2T0LWX8_9PSEU</name>
<proteinExistence type="predicted"/>
<dbReference type="InterPro" id="IPR005135">
    <property type="entry name" value="Endo/exonuclease/phosphatase"/>
</dbReference>